<keyword evidence="1" id="KW-0812">Transmembrane</keyword>
<reference evidence="2" key="1">
    <citation type="submission" date="2020-10" db="EMBL/GenBank/DDBJ databases">
        <authorList>
            <person name="Gilroy R."/>
        </authorList>
    </citation>
    <scope>NUCLEOTIDE SEQUENCE</scope>
    <source>
        <strain evidence="2">2830</strain>
    </source>
</reference>
<accession>A0A9D1HM49</accession>
<dbReference type="EMBL" id="DVMH01000031">
    <property type="protein sequence ID" value="HIU10856.1"/>
    <property type="molecule type" value="Genomic_DNA"/>
</dbReference>
<evidence type="ECO:0000313" key="2">
    <source>
        <dbReference type="EMBL" id="HIU10856.1"/>
    </source>
</evidence>
<proteinExistence type="predicted"/>
<protein>
    <submittedName>
        <fullName evidence="2">Uncharacterized protein</fullName>
    </submittedName>
</protein>
<dbReference type="Proteomes" id="UP000824124">
    <property type="component" value="Unassembled WGS sequence"/>
</dbReference>
<evidence type="ECO:0000313" key="3">
    <source>
        <dbReference type="Proteomes" id="UP000824124"/>
    </source>
</evidence>
<evidence type="ECO:0000256" key="1">
    <source>
        <dbReference type="SAM" id="Phobius"/>
    </source>
</evidence>
<dbReference type="AlphaFoldDB" id="A0A9D1HM49"/>
<gene>
    <name evidence="2" type="ORF">IAB00_06435</name>
</gene>
<keyword evidence="1" id="KW-0472">Membrane</keyword>
<comment type="caution">
    <text evidence="2">The sequence shown here is derived from an EMBL/GenBank/DDBJ whole genome shotgun (WGS) entry which is preliminary data.</text>
</comment>
<feature type="transmembrane region" description="Helical" evidence="1">
    <location>
        <begin position="6"/>
        <end position="28"/>
    </location>
</feature>
<name>A0A9D1HM49_9FIRM</name>
<organism evidence="2 3">
    <name type="scientific">Candidatus Avidehalobacter gallistercoris</name>
    <dbReference type="NCBI Taxonomy" id="2840694"/>
    <lineage>
        <taxon>Bacteria</taxon>
        <taxon>Bacillati</taxon>
        <taxon>Bacillota</taxon>
        <taxon>Clostridia</taxon>
        <taxon>Eubacteriales</taxon>
        <taxon>Peptococcaceae</taxon>
        <taxon>Peptococcaceae incertae sedis</taxon>
        <taxon>Candidatus Avidehalobacter</taxon>
    </lineage>
</organism>
<keyword evidence="1" id="KW-1133">Transmembrane helix</keyword>
<sequence length="47" mass="5338">MGIGGLAVSGLFGLIYWIFSLLIMYFVIKLAVKSAIRETRDDYRPDK</sequence>
<reference evidence="2" key="2">
    <citation type="journal article" date="2021" name="PeerJ">
        <title>Extensive microbial diversity within the chicken gut microbiome revealed by metagenomics and culture.</title>
        <authorList>
            <person name="Gilroy R."/>
            <person name="Ravi A."/>
            <person name="Getino M."/>
            <person name="Pursley I."/>
            <person name="Horton D.L."/>
            <person name="Alikhan N.F."/>
            <person name="Baker D."/>
            <person name="Gharbi K."/>
            <person name="Hall N."/>
            <person name="Watson M."/>
            <person name="Adriaenssens E.M."/>
            <person name="Foster-Nyarko E."/>
            <person name="Jarju S."/>
            <person name="Secka A."/>
            <person name="Antonio M."/>
            <person name="Oren A."/>
            <person name="Chaudhuri R.R."/>
            <person name="La Ragione R."/>
            <person name="Hildebrand F."/>
            <person name="Pallen M.J."/>
        </authorList>
    </citation>
    <scope>NUCLEOTIDE SEQUENCE</scope>
    <source>
        <strain evidence="2">2830</strain>
    </source>
</reference>